<gene>
    <name evidence="1" type="ORF">U14_03861</name>
</gene>
<dbReference type="HOGENOM" id="CLU_1036909_0_0_0"/>
<evidence type="ECO:0000313" key="2">
    <source>
        <dbReference type="Proteomes" id="UP000030700"/>
    </source>
</evidence>
<evidence type="ECO:0000313" key="1">
    <source>
        <dbReference type="EMBL" id="GAK52609.1"/>
    </source>
</evidence>
<dbReference type="Proteomes" id="UP000030700">
    <property type="component" value="Unassembled WGS sequence"/>
</dbReference>
<dbReference type="EMBL" id="DF820458">
    <property type="protein sequence ID" value="GAK52609.1"/>
    <property type="molecule type" value="Genomic_DNA"/>
</dbReference>
<name>A0A081BQE3_9BACT</name>
<reference evidence="1" key="1">
    <citation type="journal article" date="2015" name="PeerJ">
        <title>First genomic representation of candidate bacterial phylum KSB3 points to enhanced environmental sensing as a trigger of wastewater bulking.</title>
        <authorList>
            <person name="Sekiguchi Y."/>
            <person name="Ohashi A."/>
            <person name="Parks D.H."/>
            <person name="Yamauchi T."/>
            <person name="Tyson G.W."/>
            <person name="Hugenholtz P."/>
        </authorList>
    </citation>
    <scope>NUCLEOTIDE SEQUENCE [LARGE SCALE GENOMIC DNA]</scope>
</reference>
<keyword evidence="2" id="KW-1185">Reference proteome</keyword>
<organism evidence="1">
    <name type="scientific">Candidatus Moduliflexus flocculans</name>
    <dbReference type="NCBI Taxonomy" id="1499966"/>
    <lineage>
        <taxon>Bacteria</taxon>
        <taxon>Candidatus Moduliflexota</taxon>
        <taxon>Candidatus Moduliflexia</taxon>
        <taxon>Candidatus Moduliflexales</taxon>
        <taxon>Candidatus Moduliflexaceae</taxon>
    </lineage>
</organism>
<proteinExistence type="predicted"/>
<dbReference type="AlphaFoldDB" id="A0A081BQE3"/>
<accession>A0A081BQE3</accession>
<sequence>MNFAANSNPSWPVSATNALNPIPRVTSIVLCARSALSSIIRITLSPATIRPRSSSTSVATEKTCGFFTAAIGFGAVCGATGIGSAICFNIAGSVKVNVVPLPTSLSSAIAPCSSLAYSRAIESPSPVPPNSREIEPSACWNASKTSCCLSFGIPTPVSSTEISTVSALPGICAARSVTDPCLVNLNALASRLRRICESLSRSVFKTALNSSEMMNSSPFSSAIERNRSLKVWKSSATENSVMFMVTLPDSILLRSRMSLIRRSSSSPA</sequence>
<protein>
    <submittedName>
        <fullName evidence="1">Uncharacterized protein</fullName>
    </submittedName>
</protein>